<gene>
    <name evidence="2" type="ORF">Tci_892781</name>
</gene>
<feature type="non-terminal residue" evidence="2">
    <location>
        <position position="1"/>
    </location>
</feature>
<dbReference type="AlphaFoldDB" id="A0A699UCU7"/>
<protein>
    <submittedName>
        <fullName evidence="2">Uncharacterized protein</fullName>
    </submittedName>
</protein>
<feature type="region of interest" description="Disordered" evidence="1">
    <location>
        <begin position="1"/>
        <end position="54"/>
    </location>
</feature>
<evidence type="ECO:0000313" key="2">
    <source>
        <dbReference type="EMBL" id="GFD20812.1"/>
    </source>
</evidence>
<name>A0A699UCU7_TANCI</name>
<reference evidence="2" key="1">
    <citation type="journal article" date="2019" name="Sci. Rep.">
        <title>Draft genome of Tanacetum cinerariifolium, the natural source of mosquito coil.</title>
        <authorList>
            <person name="Yamashiro T."/>
            <person name="Shiraishi A."/>
            <person name="Satake H."/>
            <person name="Nakayama K."/>
        </authorList>
    </citation>
    <scope>NUCLEOTIDE SEQUENCE</scope>
</reference>
<sequence length="115" mass="12577">ALTERAIQSPSSFPASSSAMTSDREKPPQLPHRPPRSPRPRTAARRLRQRRGHRTRVRLFLTGTPRDDLQAAAGCESVAIAGVSVERVSKLVSVGPASRQHCGSRTWSGPHPDEH</sequence>
<feature type="compositionally biased region" description="Low complexity" evidence="1">
    <location>
        <begin position="9"/>
        <end position="19"/>
    </location>
</feature>
<accession>A0A699UCU7</accession>
<organism evidence="2">
    <name type="scientific">Tanacetum cinerariifolium</name>
    <name type="common">Dalmatian daisy</name>
    <name type="synonym">Chrysanthemum cinerariifolium</name>
    <dbReference type="NCBI Taxonomy" id="118510"/>
    <lineage>
        <taxon>Eukaryota</taxon>
        <taxon>Viridiplantae</taxon>
        <taxon>Streptophyta</taxon>
        <taxon>Embryophyta</taxon>
        <taxon>Tracheophyta</taxon>
        <taxon>Spermatophyta</taxon>
        <taxon>Magnoliopsida</taxon>
        <taxon>eudicotyledons</taxon>
        <taxon>Gunneridae</taxon>
        <taxon>Pentapetalae</taxon>
        <taxon>asterids</taxon>
        <taxon>campanulids</taxon>
        <taxon>Asterales</taxon>
        <taxon>Asteraceae</taxon>
        <taxon>Asteroideae</taxon>
        <taxon>Anthemideae</taxon>
        <taxon>Anthemidinae</taxon>
        <taxon>Tanacetum</taxon>
    </lineage>
</organism>
<comment type="caution">
    <text evidence="2">The sequence shown here is derived from an EMBL/GenBank/DDBJ whole genome shotgun (WGS) entry which is preliminary data.</text>
</comment>
<evidence type="ECO:0000256" key="1">
    <source>
        <dbReference type="SAM" id="MobiDB-lite"/>
    </source>
</evidence>
<proteinExistence type="predicted"/>
<dbReference type="EMBL" id="BKCJ011324971">
    <property type="protein sequence ID" value="GFD20812.1"/>
    <property type="molecule type" value="Genomic_DNA"/>
</dbReference>
<feature type="compositionally biased region" description="Basic residues" evidence="1">
    <location>
        <begin position="33"/>
        <end position="54"/>
    </location>
</feature>